<gene>
    <name evidence="3" type="ORF">A11A3_13400</name>
</gene>
<dbReference type="GO" id="GO:0016491">
    <property type="term" value="F:oxidoreductase activity"/>
    <property type="evidence" value="ECO:0007669"/>
    <property type="project" value="UniProtKB-KW"/>
</dbReference>
<evidence type="ECO:0000313" key="3">
    <source>
        <dbReference type="EMBL" id="EKF73536.1"/>
    </source>
</evidence>
<evidence type="ECO:0000256" key="1">
    <source>
        <dbReference type="ARBA" id="ARBA00023002"/>
    </source>
</evidence>
<dbReference type="EMBL" id="AMRJ01000024">
    <property type="protein sequence ID" value="EKF73536.1"/>
    <property type="molecule type" value="Genomic_DNA"/>
</dbReference>
<dbReference type="AlphaFoldDB" id="L0W9B7"/>
<dbReference type="GO" id="GO:0005829">
    <property type="term" value="C:cytosol"/>
    <property type="evidence" value="ECO:0007669"/>
    <property type="project" value="TreeGrafter"/>
</dbReference>
<comment type="caution">
    <text evidence="3">The sequence shown here is derived from an EMBL/GenBank/DDBJ whole genome shotgun (WGS) entry which is preliminary data.</text>
</comment>
<dbReference type="STRING" id="1177179.A11A3_13400"/>
<dbReference type="PANTHER" id="PTHR43364:SF4">
    <property type="entry name" value="NAD(P)-LINKED OXIDOREDUCTASE SUPERFAMILY PROTEIN"/>
    <property type="match status" value="1"/>
</dbReference>
<evidence type="ECO:0000259" key="2">
    <source>
        <dbReference type="Pfam" id="PF00248"/>
    </source>
</evidence>
<dbReference type="Gene3D" id="3.20.20.100">
    <property type="entry name" value="NADP-dependent oxidoreductase domain"/>
    <property type="match status" value="1"/>
</dbReference>
<dbReference type="Pfam" id="PF00248">
    <property type="entry name" value="Aldo_ket_red"/>
    <property type="match status" value="1"/>
</dbReference>
<reference evidence="3 4" key="1">
    <citation type="journal article" date="2012" name="J. Bacteriol.">
        <title>Genome Sequence of the Alkane-Degrading Bacterium Alcanivorax hongdengensis Type Strain A-11-3.</title>
        <authorList>
            <person name="Lai Q."/>
            <person name="Shao Z."/>
        </authorList>
    </citation>
    <scope>NUCLEOTIDE SEQUENCE [LARGE SCALE GENOMIC DNA]</scope>
    <source>
        <strain evidence="3 4">A-11-3</strain>
    </source>
</reference>
<protein>
    <submittedName>
        <fullName evidence="3">Aldo/keto reductase</fullName>
    </submittedName>
</protein>
<dbReference type="OrthoDB" id="9772407at2"/>
<evidence type="ECO:0000313" key="4">
    <source>
        <dbReference type="Proteomes" id="UP000010164"/>
    </source>
</evidence>
<dbReference type="SUPFAM" id="SSF51430">
    <property type="entry name" value="NAD(P)-linked oxidoreductase"/>
    <property type="match status" value="1"/>
</dbReference>
<dbReference type="PATRIC" id="fig|1177179.3.peg.2663"/>
<dbReference type="InterPro" id="IPR023210">
    <property type="entry name" value="NADP_OxRdtase_dom"/>
</dbReference>
<sequence>MTTSETSPSGQDAPLRLRTLGHSGLFVSELCLGTMTFGGGDDMWGLIGQLQQGQADELVKTALDAGINFIDTANVYGGGASEKITGQALKNLGVAREDVVLATKVLGPMGDSPNARGASRGHIMSQCKASLERLQTDYIDLYQIHGFDPATPIEETLHALDTLVQHGHVRYVGLSNWAAWQVMKAVGISRARQLCPILSLQAYYTLVGRDLEREVIPMLESENIGLMVWSPLAGGYLSGKYEGPNVSQENRRAKFDFPPVDRERGSQVIATLREIAAGKTVNGKPVTVAQTALAWLLHQRAVSSVIVGAKRVDQLQDNIQAAQVRFAADELAALDQVSQLPAEYPGWMLERQGSYRSHMKD</sequence>
<dbReference type="Proteomes" id="UP000010164">
    <property type="component" value="Unassembled WGS sequence"/>
</dbReference>
<dbReference type="eggNOG" id="COG0667">
    <property type="taxonomic scope" value="Bacteria"/>
</dbReference>
<dbReference type="FunFam" id="3.20.20.100:FF:000004">
    <property type="entry name" value="Oxidoreductase, aldo/keto reductase"/>
    <property type="match status" value="1"/>
</dbReference>
<keyword evidence="1" id="KW-0560">Oxidoreductase</keyword>
<dbReference type="InterPro" id="IPR036812">
    <property type="entry name" value="NAD(P)_OxRdtase_dom_sf"/>
</dbReference>
<dbReference type="PANTHER" id="PTHR43364">
    <property type="entry name" value="NADH-SPECIFIC METHYLGLYOXAL REDUCTASE-RELATED"/>
    <property type="match status" value="1"/>
</dbReference>
<keyword evidence="4" id="KW-1185">Reference proteome</keyword>
<organism evidence="3 4">
    <name type="scientific">Alcanivorax hongdengensis A-11-3</name>
    <dbReference type="NCBI Taxonomy" id="1177179"/>
    <lineage>
        <taxon>Bacteria</taxon>
        <taxon>Pseudomonadati</taxon>
        <taxon>Pseudomonadota</taxon>
        <taxon>Gammaproteobacteria</taxon>
        <taxon>Oceanospirillales</taxon>
        <taxon>Alcanivoracaceae</taxon>
        <taxon>Alcanivorax</taxon>
    </lineage>
</organism>
<feature type="domain" description="NADP-dependent oxidoreductase" evidence="2">
    <location>
        <begin position="29"/>
        <end position="338"/>
    </location>
</feature>
<accession>L0W9B7</accession>
<name>L0W9B7_9GAMM</name>
<dbReference type="RefSeq" id="WP_008929850.1">
    <property type="nucleotide sequence ID" value="NZ_AMRJ01000024.1"/>
</dbReference>
<dbReference type="InterPro" id="IPR050523">
    <property type="entry name" value="AKR_Detox_Biosynth"/>
</dbReference>
<proteinExistence type="predicted"/>
<dbReference type="CDD" id="cd19091">
    <property type="entry name" value="AKR_PsAKR"/>
    <property type="match status" value="1"/>
</dbReference>